<keyword evidence="3" id="KW-1185">Reference proteome</keyword>
<reference evidence="3 4" key="1">
    <citation type="submission" date="2019-05" db="EMBL/GenBank/DDBJ databases">
        <title>Emergence of the Ug99 lineage of the wheat stem rust pathogen through somatic hybridization.</title>
        <authorList>
            <person name="Li F."/>
            <person name="Upadhyaya N.M."/>
            <person name="Sperschneider J."/>
            <person name="Matny O."/>
            <person name="Nguyen-Phuc H."/>
            <person name="Mago R."/>
            <person name="Raley C."/>
            <person name="Miller M.E."/>
            <person name="Silverstein K.A.T."/>
            <person name="Henningsen E."/>
            <person name="Hirsch C.D."/>
            <person name="Visser B."/>
            <person name="Pretorius Z.A."/>
            <person name="Steffenson B.J."/>
            <person name="Schwessinger B."/>
            <person name="Dodds P.N."/>
            <person name="Figueroa M."/>
        </authorList>
    </citation>
    <scope>NUCLEOTIDE SEQUENCE [LARGE SCALE GENOMIC DNA]</scope>
    <source>
        <strain evidence="1">21-0</strain>
        <strain evidence="2 4">Ug99</strain>
    </source>
</reference>
<evidence type="ECO:0000313" key="4">
    <source>
        <dbReference type="Proteomes" id="UP000325313"/>
    </source>
</evidence>
<evidence type="ECO:0000313" key="2">
    <source>
        <dbReference type="EMBL" id="KAA1138265.1"/>
    </source>
</evidence>
<proteinExistence type="predicted"/>
<dbReference type="Proteomes" id="UP000324748">
    <property type="component" value="Unassembled WGS sequence"/>
</dbReference>
<organism evidence="2 4">
    <name type="scientific">Puccinia graminis f. sp. tritici</name>
    <dbReference type="NCBI Taxonomy" id="56615"/>
    <lineage>
        <taxon>Eukaryota</taxon>
        <taxon>Fungi</taxon>
        <taxon>Dikarya</taxon>
        <taxon>Basidiomycota</taxon>
        <taxon>Pucciniomycotina</taxon>
        <taxon>Pucciniomycetes</taxon>
        <taxon>Pucciniales</taxon>
        <taxon>Pucciniaceae</taxon>
        <taxon>Puccinia</taxon>
    </lineage>
</organism>
<dbReference type="AlphaFoldDB" id="A0A5B0SL25"/>
<evidence type="ECO:0000313" key="1">
    <source>
        <dbReference type="EMBL" id="KAA1087649.1"/>
    </source>
</evidence>
<dbReference type="Proteomes" id="UP000325313">
    <property type="component" value="Unassembled WGS sequence"/>
</dbReference>
<evidence type="ECO:0000313" key="3">
    <source>
        <dbReference type="Proteomes" id="UP000324748"/>
    </source>
</evidence>
<gene>
    <name evidence="1" type="ORF">PGT21_035003</name>
    <name evidence="2" type="ORF">PGTUg99_027943</name>
</gene>
<name>A0A5B0SL25_PUCGR</name>
<protein>
    <submittedName>
        <fullName evidence="2">Uncharacterized protein</fullName>
    </submittedName>
</protein>
<dbReference type="EMBL" id="VSWC01000105">
    <property type="protein sequence ID" value="KAA1087649.1"/>
    <property type="molecule type" value="Genomic_DNA"/>
</dbReference>
<sequence>MTKCYLAISIPPSAARSLPGYAYIQSDWKQRTQFLKEVVTGGSGTTTTHIIPSFTDWTERRDHLERNKTNWSRADLTGEGLIDVLRKQEHTQQSRKTSAKKRKYLEDVQHDFLALDHQQGGRINLAKDIRRGPAAPADFERLPRPRWNVPWNPCHHLQALARPSIRGRSRDRRSRDIQDELLPDSHRYQVRPLHFSLSPIPFKITLQNLRRLRRSAQGPFLLGRKPNQK</sequence>
<accession>A0A5B0SL25</accession>
<comment type="caution">
    <text evidence="2">The sequence shown here is derived from an EMBL/GenBank/DDBJ whole genome shotgun (WGS) entry which is preliminary data.</text>
</comment>
<dbReference type="EMBL" id="VDEP01000003">
    <property type="protein sequence ID" value="KAA1138265.1"/>
    <property type="molecule type" value="Genomic_DNA"/>
</dbReference>